<proteinExistence type="predicted"/>
<dbReference type="AlphaFoldDB" id="A0AAN4W253"/>
<name>A0AAN4W253_9BACT</name>
<evidence type="ECO:0000313" key="2">
    <source>
        <dbReference type="Proteomes" id="UP001310022"/>
    </source>
</evidence>
<dbReference type="RefSeq" id="WP_338238139.1">
    <property type="nucleotide sequence ID" value="NZ_BQKE01000002.1"/>
</dbReference>
<keyword evidence="2" id="KW-1185">Reference proteome</keyword>
<dbReference type="PROSITE" id="PS51257">
    <property type="entry name" value="PROKAR_LIPOPROTEIN"/>
    <property type="match status" value="1"/>
</dbReference>
<accession>A0AAN4W253</accession>
<evidence type="ECO:0000313" key="1">
    <source>
        <dbReference type="EMBL" id="GJM62912.1"/>
    </source>
</evidence>
<dbReference type="EMBL" id="BQKE01000002">
    <property type="protein sequence ID" value="GJM62912.1"/>
    <property type="molecule type" value="Genomic_DNA"/>
</dbReference>
<dbReference type="Proteomes" id="UP001310022">
    <property type="component" value="Unassembled WGS sequence"/>
</dbReference>
<comment type="caution">
    <text evidence="1">The sequence shown here is derived from an EMBL/GenBank/DDBJ whole genome shotgun (WGS) entry which is preliminary data.</text>
</comment>
<reference evidence="1 2" key="1">
    <citation type="submission" date="2021-12" db="EMBL/GenBank/DDBJ databases">
        <title>Genome sequencing of bacteria with rrn-lacking chromosome and rrn-plasmid.</title>
        <authorList>
            <person name="Anda M."/>
            <person name="Iwasaki W."/>
        </authorList>
    </citation>
    <scope>NUCLEOTIDE SEQUENCE [LARGE SCALE GENOMIC DNA]</scope>
    <source>
        <strain evidence="1 2">NBRC 15940</strain>
    </source>
</reference>
<organism evidence="1 2">
    <name type="scientific">Persicobacter diffluens</name>
    <dbReference type="NCBI Taxonomy" id="981"/>
    <lineage>
        <taxon>Bacteria</taxon>
        <taxon>Pseudomonadati</taxon>
        <taxon>Bacteroidota</taxon>
        <taxon>Cytophagia</taxon>
        <taxon>Cytophagales</taxon>
        <taxon>Persicobacteraceae</taxon>
        <taxon>Persicobacter</taxon>
    </lineage>
</organism>
<sequence length="218" mass="25197">MQKNILCVAVLLIFIGCEENRQAKSLNDIASIKTEINKKRELSIDKTQAAPSKYKKIKERVPEGECDRYFLAFKDSTVSLCCLEELYNPFGLLIESDISGYLSDYEISYETGGESKTIVFSKNQNMVRLVKWKSEYSDHFELFLGKGQLTDNDLTLLNEIKIGMTKTEFINRYFQFADSTIKKINQVSVCLDERGDSYTKYKFENDTLSRINFGVWEE</sequence>
<evidence type="ECO:0008006" key="3">
    <source>
        <dbReference type="Google" id="ProtNLM"/>
    </source>
</evidence>
<protein>
    <recommendedName>
        <fullName evidence="3">Lipoprotein</fullName>
    </recommendedName>
</protein>
<gene>
    <name evidence="1" type="ORF">PEDI_34640</name>
</gene>